<gene>
    <name evidence="2" type="ORF">GCM10009083_14680</name>
</gene>
<evidence type="ECO:0000313" key="2">
    <source>
        <dbReference type="EMBL" id="GGI99063.1"/>
    </source>
</evidence>
<comment type="caution">
    <text evidence="2">The sequence shown here is derived from an EMBL/GenBank/DDBJ whole genome shotgun (WGS) entry which is preliminary data.</text>
</comment>
<sequence>MPIHESNFFGLLFSPLFLMVVIALAITSFAVRIIDRVIPYSMQHNESLMSMLMFMGILASLVSISF</sequence>
<evidence type="ECO:0008006" key="4">
    <source>
        <dbReference type="Google" id="ProtNLM"/>
    </source>
</evidence>
<keyword evidence="1" id="KW-0812">Transmembrane</keyword>
<evidence type="ECO:0000313" key="3">
    <source>
        <dbReference type="Proteomes" id="UP000633263"/>
    </source>
</evidence>
<accession>A0ABQ2CQD9</accession>
<dbReference type="Proteomes" id="UP000633263">
    <property type="component" value="Unassembled WGS sequence"/>
</dbReference>
<evidence type="ECO:0000256" key="1">
    <source>
        <dbReference type="SAM" id="Phobius"/>
    </source>
</evidence>
<dbReference type="RefSeq" id="WP_188635959.1">
    <property type="nucleotide sequence ID" value="NZ_BMNN01000002.1"/>
</dbReference>
<proteinExistence type="predicted"/>
<keyword evidence="1" id="KW-0472">Membrane</keyword>
<organism evidence="2 3">
    <name type="scientific">Halopseudomonas pertucinogena</name>
    <dbReference type="NCBI Taxonomy" id="86175"/>
    <lineage>
        <taxon>Bacteria</taxon>
        <taxon>Pseudomonadati</taxon>
        <taxon>Pseudomonadota</taxon>
        <taxon>Gammaproteobacteria</taxon>
        <taxon>Pseudomonadales</taxon>
        <taxon>Pseudomonadaceae</taxon>
        <taxon>Halopseudomonas</taxon>
    </lineage>
</organism>
<reference evidence="3" key="1">
    <citation type="journal article" date="2019" name="Int. J. Syst. Evol. Microbiol.">
        <title>The Global Catalogue of Microorganisms (GCM) 10K type strain sequencing project: providing services to taxonomists for standard genome sequencing and annotation.</title>
        <authorList>
            <consortium name="The Broad Institute Genomics Platform"/>
            <consortium name="The Broad Institute Genome Sequencing Center for Infectious Disease"/>
            <person name="Wu L."/>
            <person name="Ma J."/>
        </authorList>
    </citation>
    <scope>NUCLEOTIDE SEQUENCE [LARGE SCALE GENOMIC DNA]</scope>
    <source>
        <strain evidence="3">JCM 11590</strain>
    </source>
</reference>
<feature type="transmembrane region" description="Helical" evidence="1">
    <location>
        <begin position="46"/>
        <end position="64"/>
    </location>
</feature>
<dbReference type="EMBL" id="BMNN01000002">
    <property type="protein sequence ID" value="GGI99063.1"/>
    <property type="molecule type" value="Genomic_DNA"/>
</dbReference>
<name>A0ABQ2CQD9_9GAMM</name>
<keyword evidence="3" id="KW-1185">Reference proteome</keyword>
<feature type="transmembrane region" description="Helical" evidence="1">
    <location>
        <begin position="12"/>
        <end position="34"/>
    </location>
</feature>
<keyword evidence="1" id="KW-1133">Transmembrane helix</keyword>
<protein>
    <recommendedName>
        <fullName evidence="4">DUF1656 domain-containing protein</fullName>
    </recommendedName>
</protein>